<keyword evidence="4" id="KW-1185">Reference proteome</keyword>
<evidence type="ECO:0000313" key="5">
    <source>
        <dbReference type="Proteomes" id="UP000639772"/>
    </source>
</evidence>
<evidence type="ECO:0000313" key="2">
    <source>
        <dbReference type="EMBL" id="KAG0460802.1"/>
    </source>
</evidence>
<organism evidence="2 4">
    <name type="scientific">Vanilla planifolia</name>
    <name type="common">Vanilla</name>
    <dbReference type="NCBI Taxonomy" id="51239"/>
    <lineage>
        <taxon>Eukaryota</taxon>
        <taxon>Viridiplantae</taxon>
        <taxon>Streptophyta</taxon>
        <taxon>Embryophyta</taxon>
        <taxon>Tracheophyta</taxon>
        <taxon>Spermatophyta</taxon>
        <taxon>Magnoliopsida</taxon>
        <taxon>Liliopsida</taxon>
        <taxon>Asparagales</taxon>
        <taxon>Orchidaceae</taxon>
        <taxon>Vanilloideae</taxon>
        <taxon>Vanilleae</taxon>
        <taxon>Vanilla</taxon>
    </lineage>
</organism>
<feature type="compositionally biased region" description="Polar residues" evidence="1">
    <location>
        <begin position="104"/>
        <end position="122"/>
    </location>
</feature>
<dbReference type="Proteomes" id="UP000636800">
    <property type="component" value="Chromosome 11"/>
</dbReference>
<proteinExistence type="predicted"/>
<gene>
    <name evidence="3" type="ORF">HPP92_020729</name>
    <name evidence="2" type="ORF">HPP92_021099</name>
</gene>
<name>A0A835Q0E8_VANPL</name>
<evidence type="ECO:0000313" key="4">
    <source>
        <dbReference type="Proteomes" id="UP000636800"/>
    </source>
</evidence>
<feature type="region of interest" description="Disordered" evidence="1">
    <location>
        <begin position="89"/>
        <end position="122"/>
    </location>
</feature>
<evidence type="ECO:0000256" key="1">
    <source>
        <dbReference type="SAM" id="MobiDB-lite"/>
    </source>
</evidence>
<dbReference type="EMBL" id="JADCNM010000011">
    <property type="protein sequence ID" value="KAG0462253.1"/>
    <property type="molecule type" value="Genomic_DNA"/>
</dbReference>
<feature type="region of interest" description="Disordered" evidence="1">
    <location>
        <begin position="29"/>
        <end position="77"/>
    </location>
</feature>
<dbReference type="AlphaFoldDB" id="A0A835Q0E8"/>
<reference evidence="4 5" key="1">
    <citation type="journal article" date="2020" name="Nat. Food">
        <title>A phased Vanilla planifolia genome enables genetic improvement of flavour and production.</title>
        <authorList>
            <person name="Hasing T."/>
            <person name="Tang H."/>
            <person name="Brym M."/>
            <person name="Khazi F."/>
            <person name="Huang T."/>
            <person name="Chambers A.H."/>
        </authorList>
    </citation>
    <scope>NUCLEOTIDE SEQUENCE [LARGE SCALE GENOMIC DNA]</scope>
    <source>
        <tissue evidence="2">Leaf</tissue>
    </source>
</reference>
<sequence>MPTEVGVRPESAPHPLINHLSSAFITAETRSRQPVINDRGLAESASTGTPPPDISVQPAEPATAPQPQPAVTTSLPALSPHPFIAHLTACPPFPSTDGRFPVSSGPNPHTPFYSNDNSTRHE</sequence>
<feature type="compositionally biased region" description="Low complexity" evidence="1">
    <location>
        <begin position="56"/>
        <end position="73"/>
    </location>
</feature>
<accession>A0A835Q0E8</accession>
<dbReference type="EMBL" id="JADCNL010000011">
    <property type="protein sequence ID" value="KAG0460802.1"/>
    <property type="molecule type" value="Genomic_DNA"/>
</dbReference>
<protein>
    <submittedName>
        <fullName evidence="2">Uncharacterized protein</fullName>
    </submittedName>
</protein>
<evidence type="ECO:0000313" key="3">
    <source>
        <dbReference type="EMBL" id="KAG0462253.1"/>
    </source>
</evidence>
<dbReference type="Proteomes" id="UP000639772">
    <property type="component" value="Chromosome 11"/>
</dbReference>
<comment type="caution">
    <text evidence="2">The sequence shown here is derived from an EMBL/GenBank/DDBJ whole genome shotgun (WGS) entry which is preliminary data.</text>
</comment>